<feature type="non-terminal residue" evidence="1">
    <location>
        <position position="154"/>
    </location>
</feature>
<organism evidence="1">
    <name type="scientific">marine metagenome</name>
    <dbReference type="NCBI Taxonomy" id="408172"/>
    <lineage>
        <taxon>unclassified sequences</taxon>
        <taxon>metagenomes</taxon>
        <taxon>ecological metagenomes</taxon>
    </lineage>
</organism>
<accession>A0A382JDT1</accession>
<dbReference type="InterPro" id="IPR013785">
    <property type="entry name" value="Aldolase_TIM"/>
</dbReference>
<sequence length="154" mass="18073">MSWEVYTGTIDKIVEASNGKKIKISFTGGEPFVHPKFIDMLKYAKENGVYRCSVTTNGSPPPKIYKKALPYLHYVIISYHFEFAFHDKVINNITGMWKEIQDYRAKDEYKGMHVHIMALPGHMKQWQEIIDELKECGVEYTIRKIRPRVNMKRT</sequence>
<dbReference type="InterPro" id="IPR050377">
    <property type="entry name" value="Radical_SAM_PqqE_MftC-like"/>
</dbReference>
<dbReference type="InterPro" id="IPR058240">
    <property type="entry name" value="rSAM_sf"/>
</dbReference>
<gene>
    <name evidence="1" type="ORF">METZ01_LOCUS262673</name>
</gene>
<proteinExistence type="predicted"/>
<dbReference type="EMBL" id="UINC01073437">
    <property type="protein sequence ID" value="SVC09819.1"/>
    <property type="molecule type" value="Genomic_DNA"/>
</dbReference>
<dbReference type="SUPFAM" id="SSF102114">
    <property type="entry name" value="Radical SAM enzymes"/>
    <property type="match status" value="1"/>
</dbReference>
<reference evidence="1" key="1">
    <citation type="submission" date="2018-05" db="EMBL/GenBank/DDBJ databases">
        <authorList>
            <person name="Lanie J.A."/>
            <person name="Ng W.-L."/>
            <person name="Kazmierczak K.M."/>
            <person name="Andrzejewski T.M."/>
            <person name="Davidsen T.M."/>
            <person name="Wayne K.J."/>
            <person name="Tettelin H."/>
            <person name="Glass J.I."/>
            <person name="Rusch D."/>
            <person name="Podicherti R."/>
            <person name="Tsui H.-C.T."/>
            <person name="Winkler M.E."/>
        </authorList>
    </citation>
    <scope>NUCLEOTIDE SEQUENCE</scope>
</reference>
<dbReference type="Gene3D" id="3.20.20.70">
    <property type="entry name" value="Aldolase class I"/>
    <property type="match status" value="1"/>
</dbReference>
<dbReference type="AlphaFoldDB" id="A0A382JDT1"/>
<name>A0A382JDT1_9ZZZZ</name>
<evidence type="ECO:0000313" key="1">
    <source>
        <dbReference type="EMBL" id="SVC09819.1"/>
    </source>
</evidence>
<dbReference type="PANTHER" id="PTHR11228">
    <property type="entry name" value="RADICAL SAM DOMAIN PROTEIN"/>
    <property type="match status" value="1"/>
</dbReference>
<protein>
    <submittedName>
        <fullName evidence="1">Uncharacterized protein</fullName>
    </submittedName>
</protein>
<dbReference type="CDD" id="cd01335">
    <property type="entry name" value="Radical_SAM"/>
    <property type="match status" value="1"/>
</dbReference>
<dbReference type="PANTHER" id="PTHR11228:SF7">
    <property type="entry name" value="PQQA PEPTIDE CYCLASE"/>
    <property type="match status" value="1"/>
</dbReference>